<protein>
    <submittedName>
        <fullName evidence="1">Uncharacterized protein</fullName>
    </submittedName>
</protein>
<gene>
    <name evidence="1" type="ORF">AWB68_06623</name>
</gene>
<sequence length="64" mass="6902">MPRYAESGRLNSGMKIAREGMRFQAAKLDPDLFNSVSGCVRGKLTSDKGTKAAAKSQLASLRDL</sequence>
<reference evidence="1" key="1">
    <citation type="submission" date="2016-01" db="EMBL/GenBank/DDBJ databases">
        <authorList>
            <person name="Peeters C."/>
        </authorList>
    </citation>
    <scope>NUCLEOTIDE SEQUENCE [LARGE SCALE GENOMIC DNA]</scope>
    <source>
        <strain evidence="1">LMG 22940</strain>
    </source>
</reference>
<evidence type="ECO:0000313" key="1">
    <source>
        <dbReference type="EMBL" id="SAL82702.1"/>
    </source>
</evidence>
<keyword evidence="2" id="KW-1185">Reference proteome</keyword>
<comment type="caution">
    <text evidence="1">The sequence shown here is derived from an EMBL/GenBank/DDBJ whole genome shotgun (WGS) entry which is preliminary data.</text>
</comment>
<evidence type="ECO:0000313" key="2">
    <source>
        <dbReference type="Proteomes" id="UP000054770"/>
    </source>
</evidence>
<accession>A0A158KNI7</accession>
<name>A0A158KNI7_9BURK</name>
<dbReference type="AlphaFoldDB" id="A0A158KNI7"/>
<organism evidence="1 2">
    <name type="scientific">Caballeronia choica</name>
    <dbReference type="NCBI Taxonomy" id="326476"/>
    <lineage>
        <taxon>Bacteria</taxon>
        <taxon>Pseudomonadati</taxon>
        <taxon>Pseudomonadota</taxon>
        <taxon>Betaproteobacteria</taxon>
        <taxon>Burkholderiales</taxon>
        <taxon>Burkholderiaceae</taxon>
        <taxon>Caballeronia</taxon>
    </lineage>
</organism>
<dbReference type="Proteomes" id="UP000054770">
    <property type="component" value="Unassembled WGS sequence"/>
</dbReference>
<proteinExistence type="predicted"/>
<dbReference type="EMBL" id="FCON02000124">
    <property type="protein sequence ID" value="SAL82702.1"/>
    <property type="molecule type" value="Genomic_DNA"/>
</dbReference>